<proteinExistence type="predicted"/>
<keyword evidence="3" id="KW-0472">Membrane</keyword>
<dbReference type="SMART" id="SM00267">
    <property type="entry name" value="GGDEF"/>
    <property type="match status" value="1"/>
</dbReference>
<name>A0A5C1QFM3_9SPIO</name>
<sequence>MKEFIAKIFNTDFTDSSGIEDGEQIRKLTMLFFLMVLGILMLIVMGFLLFREKNYFYSSLNFIVSILIVGLIFLLRSGIGLMFCSILSILLLQFFFMFLFHSGVSNQMAFVWYYLFPLVALFLLGTGLGSFFTLLMICLSILLNFFAGEFSFIVPFSSPFMIRLVLSYLGVFLFAFVFEQTRMSTHKKLNIAMDKMNELAIRDGLTGLYNRRYLDIVVKNIIQQFNRSGISVGFIMADLDYFKKYNDSYGHQAGDRLLQNFSEMLKSMVQRKSDYIFRYGGEEFAFLLPSANLETTKRMAASIVENTRALNIPQSSHPMGHVTVSVGVSFIDSDHNNSKRKKGIEELVETADKALYMAKNAGRDRYVVKDL</sequence>
<dbReference type="InterPro" id="IPR029787">
    <property type="entry name" value="Nucleotide_cyclase"/>
</dbReference>
<comment type="catalytic activity">
    <reaction evidence="2">
        <text>2 GTP = 3',3'-c-di-GMP + 2 diphosphate</text>
        <dbReference type="Rhea" id="RHEA:24898"/>
        <dbReference type="ChEBI" id="CHEBI:33019"/>
        <dbReference type="ChEBI" id="CHEBI:37565"/>
        <dbReference type="ChEBI" id="CHEBI:58805"/>
        <dbReference type="EC" id="2.7.7.65"/>
    </reaction>
</comment>
<dbReference type="PANTHER" id="PTHR45138:SF9">
    <property type="entry name" value="DIGUANYLATE CYCLASE DGCM-RELATED"/>
    <property type="match status" value="1"/>
</dbReference>
<feature type="transmembrane region" description="Helical" evidence="3">
    <location>
        <begin position="160"/>
        <end position="178"/>
    </location>
</feature>
<dbReference type="GO" id="GO:0052621">
    <property type="term" value="F:diguanylate cyclase activity"/>
    <property type="evidence" value="ECO:0007669"/>
    <property type="project" value="UniProtKB-EC"/>
</dbReference>
<dbReference type="Pfam" id="PF00990">
    <property type="entry name" value="GGDEF"/>
    <property type="match status" value="1"/>
</dbReference>
<feature type="domain" description="GGDEF" evidence="4">
    <location>
        <begin position="230"/>
        <end position="371"/>
    </location>
</feature>
<evidence type="ECO:0000256" key="2">
    <source>
        <dbReference type="ARBA" id="ARBA00034247"/>
    </source>
</evidence>
<dbReference type="InterPro" id="IPR000160">
    <property type="entry name" value="GGDEF_dom"/>
</dbReference>
<dbReference type="RefSeq" id="WP_149484937.1">
    <property type="nucleotide sequence ID" value="NZ_CP036150.1"/>
</dbReference>
<dbReference type="GO" id="GO:0043709">
    <property type="term" value="P:cell adhesion involved in single-species biofilm formation"/>
    <property type="evidence" value="ECO:0007669"/>
    <property type="project" value="TreeGrafter"/>
</dbReference>
<evidence type="ECO:0000256" key="1">
    <source>
        <dbReference type="ARBA" id="ARBA00012528"/>
    </source>
</evidence>
<dbReference type="PROSITE" id="PS50887">
    <property type="entry name" value="GGDEF"/>
    <property type="match status" value="1"/>
</dbReference>
<dbReference type="KEGG" id="ock:EXM22_02170"/>
<accession>A0A5C1QFM3</accession>
<dbReference type="AlphaFoldDB" id="A0A5C1QFM3"/>
<dbReference type="SUPFAM" id="SSF55073">
    <property type="entry name" value="Nucleotide cyclase"/>
    <property type="match status" value="1"/>
</dbReference>
<dbReference type="InterPro" id="IPR048435">
    <property type="entry name" value="MASE6"/>
</dbReference>
<feature type="transmembrane region" description="Helical" evidence="3">
    <location>
        <begin position="81"/>
        <end position="101"/>
    </location>
</feature>
<organism evidence="5 6">
    <name type="scientific">Oceanispirochaeta crateris</name>
    <dbReference type="NCBI Taxonomy" id="2518645"/>
    <lineage>
        <taxon>Bacteria</taxon>
        <taxon>Pseudomonadati</taxon>
        <taxon>Spirochaetota</taxon>
        <taxon>Spirochaetia</taxon>
        <taxon>Spirochaetales</taxon>
        <taxon>Spirochaetaceae</taxon>
        <taxon>Oceanispirochaeta</taxon>
    </lineage>
</organism>
<dbReference type="InterPro" id="IPR043128">
    <property type="entry name" value="Rev_trsase/Diguanyl_cyclase"/>
</dbReference>
<keyword evidence="3" id="KW-0812">Transmembrane</keyword>
<dbReference type="GO" id="GO:1902201">
    <property type="term" value="P:negative regulation of bacterial-type flagellum-dependent cell motility"/>
    <property type="evidence" value="ECO:0007669"/>
    <property type="project" value="TreeGrafter"/>
</dbReference>
<dbReference type="GO" id="GO:0005886">
    <property type="term" value="C:plasma membrane"/>
    <property type="evidence" value="ECO:0007669"/>
    <property type="project" value="TreeGrafter"/>
</dbReference>
<dbReference type="OrthoDB" id="9779586at2"/>
<evidence type="ECO:0000259" key="4">
    <source>
        <dbReference type="PROSITE" id="PS50887"/>
    </source>
</evidence>
<feature type="transmembrane region" description="Helical" evidence="3">
    <location>
        <begin position="55"/>
        <end position="74"/>
    </location>
</feature>
<evidence type="ECO:0000313" key="6">
    <source>
        <dbReference type="Proteomes" id="UP000324209"/>
    </source>
</evidence>
<dbReference type="Gene3D" id="3.30.70.270">
    <property type="match status" value="1"/>
</dbReference>
<evidence type="ECO:0000313" key="5">
    <source>
        <dbReference type="EMBL" id="QEN06855.1"/>
    </source>
</evidence>
<keyword evidence="3" id="KW-1133">Transmembrane helix</keyword>
<feature type="transmembrane region" description="Helical" evidence="3">
    <location>
        <begin position="28"/>
        <end position="49"/>
    </location>
</feature>
<dbReference type="NCBIfam" id="TIGR00254">
    <property type="entry name" value="GGDEF"/>
    <property type="match status" value="1"/>
</dbReference>
<dbReference type="InterPro" id="IPR050469">
    <property type="entry name" value="Diguanylate_Cyclase"/>
</dbReference>
<dbReference type="Proteomes" id="UP000324209">
    <property type="component" value="Chromosome"/>
</dbReference>
<dbReference type="FunFam" id="3.30.70.270:FF:000001">
    <property type="entry name" value="Diguanylate cyclase domain protein"/>
    <property type="match status" value="1"/>
</dbReference>
<dbReference type="CDD" id="cd01949">
    <property type="entry name" value="GGDEF"/>
    <property type="match status" value="1"/>
</dbReference>
<gene>
    <name evidence="5" type="ORF">EXM22_02170</name>
</gene>
<reference evidence="5 6" key="1">
    <citation type="submission" date="2019-02" db="EMBL/GenBank/DDBJ databases">
        <title>Complete Genome Sequence and Methylome Analysis of free living Spirochaetas.</title>
        <authorList>
            <person name="Fomenkov A."/>
            <person name="Dubinina G."/>
            <person name="Leshcheva N."/>
            <person name="Mikheeva N."/>
            <person name="Grabovich M."/>
            <person name="Vincze T."/>
            <person name="Roberts R.J."/>
        </authorList>
    </citation>
    <scope>NUCLEOTIDE SEQUENCE [LARGE SCALE GENOMIC DNA]</scope>
    <source>
        <strain evidence="5 6">K2</strain>
    </source>
</reference>
<dbReference type="EC" id="2.7.7.65" evidence="1"/>
<dbReference type="Pfam" id="PF20966">
    <property type="entry name" value="MASE6"/>
    <property type="match status" value="1"/>
</dbReference>
<feature type="transmembrane region" description="Helical" evidence="3">
    <location>
        <begin position="107"/>
        <end position="124"/>
    </location>
</feature>
<keyword evidence="6" id="KW-1185">Reference proteome</keyword>
<protein>
    <recommendedName>
        <fullName evidence="1">diguanylate cyclase</fullName>
        <ecNumber evidence="1">2.7.7.65</ecNumber>
    </recommendedName>
</protein>
<dbReference type="EMBL" id="CP036150">
    <property type="protein sequence ID" value="QEN06855.1"/>
    <property type="molecule type" value="Genomic_DNA"/>
</dbReference>
<feature type="transmembrane region" description="Helical" evidence="3">
    <location>
        <begin position="131"/>
        <end position="154"/>
    </location>
</feature>
<dbReference type="PANTHER" id="PTHR45138">
    <property type="entry name" value="REGULATORY COMPONENTS OF SENSORY TRANSDUCTION SYSTEM"/>
    <property type="match status" value="1"/>
</dbReference>
<evidence type="ECO:0000256" key="3">
    <source>
        <dbReference type="SAM" id="Phobius"/>
    </source>
</evidence>